<dbReference type="FunFam" id="1.20.58.340:FF:000001">
    <property type="entry name" value="Magnesium transport protein CorA"/>
    <property type="match status" value="1"/>
</dbReference>
<keyword evidence="5 13" id="KW-1003">Cell membrane</keyword>
<dbReference type="Gene3D" id="1.20.58.340">
    <property type="entry name" value="Magnesium transport protein CorA, transmembrane region"/>
    <property type="match status" value="2"/>
</dbReference>
<keyword evidence="8 13" id="KW-0460">Magnesium</keyword>
<dbReference type="InterPro" id="IPR004488">
    <property type="entry name" value="Mg/Co-transport_prot_CorA"/>
</dbReference>
<evidence type="ECO:0000256" key="12">
    <source>
        <dbReference type="ARBA" id="ARBA00034269"/>
    </source>
</evidence>
<keyword evidence="10 13" id="KW-0406">Ion transport</keyword>
<evidence type="ECO:0000313" key="15">
    <source>
        <dbReference type="Proteomes" id="UP001319080"/>
    </source>
</evidence>
<evidence type="ECO:0000313" key="14">
    <source>
        <dbReference type="EMBL" id="MBT1706889.1"/>
    </source>
</evidence>
<dbReference type="InterPro" id="IPR045861">
    <property type="entry name" value="CorA_cytoplasmic_dom"/>
</dbReference>
<dbReference type="Proteomes" id="UP001319080">
    <property type="component" value="Unassembled WGS sequence"/>
</dbReference>
<protein>
    <recommendedName>
        <fullName evidence="3 13">Magnesium transport protein CorA</fullName>
    </recommendedName>
</protein>
<keyword evidence="11 13" id="KW-0472">Membrane</keyword>
<dbReference type="InterPro" id="IPR045863">
    <property type="entry name" value="CorA_TM1_TM2"/>
</dbReference>
<reference evidence="14 15" key="1">
    <citation type="submission" date="2021-05" db="EMBL/GenBank/DDBJ databases">
        <title>A Polyphasic approach of four new species of the genus Ohtaekwangia: Ohtaekwangia histidinii sp. nov., Ohtaekwangia cretensis sp. nov., Ohtaekwangia indiensis sp. nov., Ohtaekwangia reichenbachii sp. nov. from diverse environment.</title>
        <authorList>
            <person name="Octaviana S."/>
        </authorList>
    </citation>
    <scope>NUCLEOTIDE SEQUENCE [LARGE SCALE GENOMIC DNA]</scope>
    <source>
        <strain evidence="14 15">PWU5</strain>
    </source>
</reference>
<comment type="catalytic activity">
    <reaction evidence="12">
        <text>Mg(2+)(in) = Mg(2+)(out)</text>
        <dbReference type="Rhea" id="RHEA:29827"/>
        <dbReference type="ChEBI" id="CHEBI:18420"/>
    </reaction>
</comment>
<comment type="similarity">
    <text evidence="2 13">Belongs to the CorA metal ion transporter (MIT) (TC 1.A.35) family.</text>
</comment>
<comment type="caution">
    <text evidence="14">The sequence shown here is derived from an EMBL/GenBank/DDBJ whole genome shotgun (WGS) entry which is preliminary data.</text>
</comment>
<evidence type="ECO:0000256" key="1">
    <source>
        <dbReference type="ARBA" id="ARBA00004429"/>
    </source>
</evidence>
<evidence type="ECO:0000256" key="5">
    <source>
        <dbReference type="ARBA" id="ARBA00022475"/>
    </source>
</evidence>
<evidence type="ECO:0000256" key="11">
    <source>
        <dbReference type="ARBA" id="ARBA00023136"/>
    </source>
</evidence>
<gene>
    <name evidence="13 14" type="primary">corA</name>
    <name evidence="14" type="ORF">KK062_01570</name>
</gene>
<dbReference type="GO" id="GO:0015099">
    <property type="term" value="F:nickel cation transmembrane transporter activity"/>
    <property type="evidence" value="ECO:0007669"/>
    <property type="project" value="TreeGrafter"/>
</dbReference>
<feature type="transmembrane region" description="Helical" evidence="13">
    <location>
        <begin position="258"/>
        <end position="278"/>
    </location>
</feature>
<dbReference type="GO" id="GO:0005886">
    <property type="term" value="C:plasma membrane"/>
    <property type="evidence" value="ECO:0007669"/>
    <property type="project" value="UniProtKB-SubCell"/>
</dbReference>
<dbReference type="Gene3D" id="3.30.460.20">
    <property type="entry name" value="CorA soluble domain-like"/>
    <property type="match status" value="1"/>
</dbReference>
<feature type="transmembrane region" description="Helical" evidence="13">
    <location>
        <begin position="290"/>
        <end position="310"/>
    </location>
</feature>
<dbReference type="PANTHER" id="PTHR47685:SF1">
    <property type="entry name" value="MAGNESIUM TRANSPORT PROTEIN CORA"/>
    <property type="match status" value="1"/>
</dbReference>
<dbReference type="GO" id="GO:0015095">
    <property type="term" value="F:magnesium ion transmembrane transporter activity"/>
    <property type="evidence" value="ECO:0007669"/>
    <property type="project" value="UniProtKB-UniRule"/>
</dbReference>
<keyword evidence="7 13" id="KW-0812">Transmembrane</keyword>
<dbReference type="SUPFAM" id="SSF144083">
    <property type="entry name" value="Magnesium transport protein CorA, transmembrane region"/>
    <property type="match status" value="1"/>
</dbReference>
<dbReference type="GO" id="GO:0015087">
    <property type="term" value="F:cobalt ion transmembrane transporter activity"/>
    <property type="evidence" value="ECO:0007669"/>
    <property type="project" value="UniProtKB-UniRule"/>
</dbReference>
<evidence type="ECO:0000256" key="2">
    <source>
        <dbReference type="ARBA" id="ARBA00009765"/>
    </source>
</evidence>
<dbReference type="SUPFAM" id="SSF143865">
    <property type="entry name" value="CorA soluble domain-like"/>
    <property type="match status" value="1"/>
</dbReference>
<dbReference type="Pfam" id="PF01544">
    <property type="entry name" value="CorA"/>
    <property type="match status" value="1"/>
</dbReference>
<dbReference type="NCBIfam" id="TIGR00383">
    <property type="entry name" value="corA"/>
    <property type="match status" value="1"/>
</dbReference>
<evidence type="ECO:0000256" key="7">
    <source>
        <dbReference type="ARBA" id="ARBA00022692"/>
    </source>
</evidence>
<sequence>MIRVYTLRQGKLEQHKNLPHEEIMKLSNIIWIDLQSPSQQEKVFVERNFKIEFFTHQEAQEIESSSRFLETEETIEINLGFISSDVELSVQNVTFILKGNILFTYRQGDLKTFAEAVRKLKSMNAETKEHGLDIFLTILESRIDSDADLIENINRRVNAISKELIARESLKEDMLLNIAQLQENTMLLHETITEKQRVVSSLIRIPEFNKIENERLKVIIKDIGSLLQHAQFSSERLEYLQNTFLGLVNIEQNTVIKIFTVVTVVFMPPTLIASIYGMNFKVMPELGWTGGYPLAIALMIFSSLGFLWYFKRKKWL</sequence>
<dbReference type="AlphaFoldDB" id="A0AAP2GN82"/>
<comment type="function">
    <text evidence="13">Mediates influx of magnesium ions.</text>
</comment>
<evidence type="ECO:0000256" key="4">
    <source>
        <dbReference type="ARBA" id="ARBA00022448"/>
    </source>
</evidence>
<keyword evidence="15" id="KW-1185">Reference proteome</keyword>
<name>A0AAP2GN82_9BACT</name>
<evidence type="ECO:0000256" key="3">
    <source>
        <dbReference type="ARBA" id="ARBA00019439"/>
    </source>
</evidence>
<dbReference type="InterPro" id="IPR050829">
    <property type="entry name" value="CorA_MIT"/>
</dbReference>
<keyword evidence="4 13" id="KW-0813">Transport</keyword>
<keyword evidence="9 13" id="KW-1133">Transmembrane helix</keyword>
<accession>A0AAP2GN82</accession>
<evidence type="ECO:0000256" key="13">
    <source>
        <dbReference type="RuleBase" id="RU362010"/>
    </source>
</evidence>
<evidence type="ECO:0000256" key="10">
    <source>
        <dbReference type="ARBA" id="ARBA00023065"/>
    </source>
</evidence>
<dbReference type="InterPro" id="IPR002523">
    <property type="entry name" value="MgTranspt_CorA/ZnTranspt_ZntB"/>
</dbReference>
<dbReference type="EMBL" id="JAHESE010000001">
    <property type="protein sequence ID" value="MBT1706889.1"/>
    <property type="molecule type" value="Genomic_DNA"/>
</dbReference>
<dbReference type="RefSeq" id="WP_254082473.1">
    <property type="nucleotide sequence ID" value="NZ_JAHESE010000001.1"/>
</dbReference>
<evidence type="ECO:0000256" key="9">
    <source>
        <dbReference type="ARBA" id="ARBA00022989"/>
    </source>
</evidence>
<comment type="subcellular location">
    <subcellularLocation>
        <location evidence="1">Cell inner membrane</location>
        <topology evidence="1">Multi-pass membrane protein</topology>
    </subcellularLocation>
    <subcellularLocation>
        <location evidence="13">Membrane</location>
        <topology evidence="13">Multi-pass membrane protein</topology>
    </subcellularLocation>
</comment>
<dbReference type="PANTHER" id="PTHR47685">
    <property type="entry name" value="MAGNESIUM TRANSPORT PROTEIN CORA"/>
    <property type="match status" value="1"/>
</dbReference>
<evidence type="ECO:0000256" key="8">
    <source>
        <dbReference type="ARBA" id="ARBA00022842"/>
    </source>
</evidence>
<organism evidence="14 15">
    <name type="scientific">Dawidia cretensis</name>
    <dbReference type="NCBI Taxonomy" id="2782350"/>
    <lineage>
        <taxon>Bacteria</taxon>
        <taxon>Pseudomonadati</taxon>
        <taxon>Bacteroidota</taxon>
        <taxon>Cytophagia</taxon>
        <taxon>Cytophagales</taxon>
        <taxon>Chryseotaleaceae</taxon>
        <taxon>Dawidia</taxon>
    </lineage>
</organism>
<proteinExistence type="inferred from homology"/>
<evidence type="ECO:0000256" key="6">
    <source>
        <dbReference type="ARBA" id="ARBA00022519"/>
    </source>
</evidence>
<keyword evidence="6" id="KW-0997">Cell inner membrane</keyword>